<dbReference type="STRING" id="254.SAMN05421682_1227"/>
<organism evidence="4 6">
    <name type="scientific">Chryseobacterium indoltheticum</name>
    <dbReference type="NCBI Taxonomy" id="254"/>
    <lineage>
        <taxon>Bacteria</taxon>
        <taxon>Pseudomonadati</taxon>
        <taxon>Bacteroidota</taxon>
        <taxon>Flavobacteriia</taxon>
        <taxon>Flavobacteriales</taxon>
        <taxon>Weeksellaceae</taxon>
        <taxon>Chryseobacterium group</taxon>
        <taxon>Chryseobacterium</taxon>
    </lineage>
</organism>
<evidence type="ECO:0000256" key="1">
    <source>
        <dbReference type="SAM" id="Phobius"/>
    </source>
</evidence>
<name>A0A381FGA4_9FLAO</name>
<evidence type="ECO:0000313" key="3">
    <source>
        <dbReference type="EMBL" id="SUX44146.1"/>
    </source>
</evidence>
<gene>
    <name evidence="4" type="ORF">NCTC13532_01306</name>
    <name evidence="3" type="ORF">NCTC13560_02381</name>
    <name evidence="2" type="ORF">SAMN05421682_1227</name>
</gene>
<keyword evidence="1" id="KW-0472">Membrane</keyword>
<dbReference type="EMBL" id="FTMF01000022">
    <property type="protein sequence ID" value="SIR38715.1"/>
    <property type="molecule type" value="Genomic_DNA"/>
</dbReference>
<dbReference type="Proteomes" id="UP000254282">
    <property type="component" value="Unassembled WGS sequence"/>
</dbReference>
<evidence type="ECO:0000313" key="7">
    <source>
        <dbReference type="Proteomes" id="UP000255231"/>
    </source>
</evidence>
<feature type="transmembrane region" description="Helical" evidence="1">
    <location>
        <begin position="31"/>
        <end position="52"/>
    </location>
</feature>
<evidence type="ECO:0000313" key="2">
    <source>
        <dbReference type="EMBL" id="SIR38715.1"/>
    </source>
</evidence>
<reference evidence="6 7" key="2">
    <citation type="submission" date="2018-06" db="EMBL/GenBank/DDBJ databases">
        <authorList>
            <consortium name="Pathogen Informatics"/>
            <person name="Doyle S."/>
        </authorList>
    </citation>
    <scope>NUCLEOTIDE SEQUENCE [LARGE SCALE GENOMIC DNA]</scope>
    <source>
        <strain evidence="4 6">NCTC13532</strain>
        <strain evidence="3 7">NCTC13560</strain>
    </source>
</reference>
<evidence type="ECO:0000313" key="4">
    <source>
        <dbReference type="EMBL" id="SUX45513.1"/>
    </source>
</evidence>
<evidence type="ECO:0000313" key="6">
    <source>
        <dbReference type="Proteomes" id="UP000254282"/>
    </source>
</evidence>
<reference evidence="2 5" key="1">
    <citation type="submission" date="2017-01" db="EMBL/GenBank/DDBJ databases">
        <authorList>
            <person name="Varghese N."/>
            <person name="Submissions S."/>
        </authorList>
    </citation>
    <scope>NUCLEOTIDE SEQUENCE [LARGE SCALE GENOMIC DNA]</scope>
    <source>
        <strain evidence="2 5">ATCC 27950</strain>
    </source>
</reference>
<dbReference type="Proteomes" id="UP000255231">
    <property type="component" value="Unassembled WGS sequence"/>
</dbReference>
<keyword evidence="5" id="KW-1185">Reference proteome</keyword>
<feature type="transmembrane region" description="Helical" evidence="1">
    <location>
        <begin position="64"/>
        <end position="82"/>
    </location>
</feature>
<sequence>MVTNILFAILTIISIFSGIKFGYFHSHTPPLPFVISSLLLILGIFLIFLKIFLFKNRTNFKIHLIITIVNLIIVLYCLSPLFN</sequence>
<keyword evidence="1" id="KW-0812">Transmembrane</keyword>
<feature type="transmembrane region" description="Helical" evidence="1">
    <location>
        <begin position="5"/>
        <end position="25"/>
    </location>
</feature>
<evidence type="ECO:0000313" key="5">
    <source>
        <dbReference type="Proteomes" id="UP000185725"/>
    </source>
</evidence>
<dbReference type="EMBL" id="UFVS01000001">
    <property type="protein sequence ID" value="SUX44146.1"/>
    <property type="molecule type" value="Genomic_DNA"/>
</dbReference>
<dbReference type="EMBL" id="UFVR01000004">
    <property type="protein sequence ID" value="SUX45513.1"/>
    <property type="molecule type" value="Genomic_DNA"/>
</dbReference>
<dbReference type="Proteomes" id="UP000185725">
    <property type="component" value="Unassembled WGS sequence"/>
</dbReference>
<protein>
    <submittedName>
        <fullName evidence="4">Uncharacterized protein</fullName>
    </submittedName>
</protein>
<proteinExistence type="predicted"/>
<dbReference type="AlphaFoldDB" id="A0A381FGA4"/>
<keyword evidence="1" id="KW-1133">Transmembrane helix</keyword>
<accession>A0A381FGA4</accession>